<dbReference type="PANTHER" id="PTHR42827:SF1">
    <property type="entry name" value="IRON-SULFUR CLUSTER-BINDING PROTEIN"/>
    <property type="match status" value="1"/>
</dbReference>
<reference evidence="5 6" key="1">
    <citation type="submission" date="2019-03" db="EMBL/GenBank/DDBJ databases">
        <title>Genomic Encyclopedia of Type Strains, Phase IV (KMG-IV): sequencing the most valuable type-strain genomes for metagenomic binning, comparative biology and taxonomic classification.</title>
        <authorList>
            <person name="Goeker M."/>
        </authorList>
    </citation>
    <scope>NUCLEOTIDE SEQUENCE [LARGE SCALE GENOMIC DNA]</scope>
    <source>
        <strain evidence="5 6">DSM 100013</strain>
    </source>
</reference>
<dbReference type="Gene3D" id="3.30.70.20">
    <property type="match status" value="1"/>
</dbReference>
<keyword evidence="6" id="KW-1185">Reference proteome</keyword>
<sequence length="355" mass="40571">MKRIDERDVIFSRMNYEKGAPEYIDYYNRNPHMKEIDDTLRSMPQMGSEGTATYSPISSPIVDACFRFLGDIKKYSEGEKQQCNNTPINIEDITEQIKGIGKLYNAKLVGVTEMKEYHYYSHRGRHKENYGEVIDKTHKYGIVFAVEMDKEMIYRAPQLSEAIATTKGYIDTAIIGMVLSYYIRELGYDARNHMDGNYLVVAPLIAKDAGLGEIGRNGLLITKKYGPRVRLGVVTTNLPLVTDSPINFGISQFCVECEKCVKTCPGKAIPAGLQEDIEGEKRWKINSEECYRRWRMLGTDCGICLASCPLSENIPEENINKILDCKSTRDEILETHEKKHGIRPYIKEKPSWLKY</sequence>
<organism evidence="5 6">
    <name type="scientific">Serpentinicella alkaliphila</name>
    <dbReference type="NCBI Taxonomy" id="1734049"/>
    <lineage>
        <taxon>Bacteria</taxon>
        <taxon>Bacillati</taxon>
        <taxon>Bacillota</taxon>
        <taxon>Clostridia</taxon>
        <taxon>Peptostreptococcales</taxon>
        <taxon>Natronincolaceae</taxon>
        <taxon>Serpentinicella</taxon>
    </lineage>
</organism>
<keyword evidence="1" id="KW-0479">Metal-binding</keyword>
<dbReference type="PANTHER" id="PTHR42827">
    <property type="entry name" value="IRON-SULFUR CLUSTER-BINDING PROTEIN-RELATED"/>
    <property type="match status" value="1"/>
</dbReference>
<accession>A0A4R2U4L2</accession>
<dbReference type="PROSITE" id="PS00198">
    <property type="entry name" value="4FE4S_FER_1"/>
    <property type="match status" value="1"/>
</dbReference>
<evidence type="ECO:0000313" key="6">
    <source>
        <dbReference type="Proteomes" id="UP000295504"/>
    </source>
</evidence>
<evidence type="ECO:0000313" key="5">
    <source>
        <dbReference type="EMBL" id="TCQ02623.1"/>
    </source>
</evidence>
<dbReference type="EMBL" id="SLYC01000014">
    <property type="protein sequence ID" value="TCQ02623.1"/>
    <property type="molecule type" value="Genomic_DNA"/>
</dbReference>
<proteinExistence type="predicted"/>
<dbReference type="GO" id="GO:0051536">
    <property type="term" value="F:iron-sulfur cluster binding"/>
    <property type="evidence" value="ECO:0007669"/>
    <property type="project" value="UniProtKB-KW"/>
</dbReference>
<evidence type="ECO:0000256" key="3">
    <source>
        <dbReference type="ARBA" id="ARBA00023014"/>
    </source>
</evidence>
<dbReference type="InterPro" id="IPR017900">
    <property type="entry name" value="4Fe4S_Fe_S_CS"/>
</dbReference>
<protein>
    <submittedName>
        <fullName evidence="5">Reductive dehalogenase</fullName>
    </submittedName>
</protein>
<dbReference type="RefSeq" id="WP_165913674.1">
    <property type="nucleotide sequence ID" value="NZ_CP058648.1"/>
</dbReference>
<feature type="domain" description="4Fe-4S ferredoxin-type" evidence="4">
    <location>
        <begin position="244"/>
        <end position="274"/>
    </location>
</feature>
<dbReference type="PROSITE" id="PS51379">
    <property type="entry name" value="4FE4S_FER_2"/>
    <property type="match status" value="1"/>
</dbReference>
<evidence type="ECO:0000259" key="4">
    <source>
        <dbReference type="PROSITE" id="PS51379"/>
    </source>
</evidence>
<keyword evidence="3" id="KW-0411">Iron-sulfur</keyword>
<comment type="caution">
    <text evidence="5">The sequence shown here is derived from an EMBL/GenBank/DDBJ whole genome shotgun (WGS) entry which is preliminary data.</text>
</comment>
<gene>
    <name evidence="5" type="ORF">EDD79_101437</name>
</gene>
<name>A0A4R2U4L2_9FIRM</name>
<dbReference type="AlphaFoldDB" id="A0A4R2U4L2"/>
<evidence type="ECO:0000256" key="1">
    <source>
        <dbReference type="ARBA" id="ARBA00022723"/>
    </source>
</evidence>
<dbReference type="Proteomes" id="UP000295504">
    <property type="component" value="Unassembled WGS sequence"/>
</dbReference>
<keyword evidence="2" id="KW-0408">Iron</keyword>
<dbReference type="GO" id="GO:0046872">
    <property type="term" value="F:metal ion binding"/>
    <property type="evidence" value="ECO:0007669"/>
    <property type="project" value="UniProtKB-KW"/>
</dbReference>
<evidence type="ECO:0000256" key="2">
    <source>
        <dbReference type="ARBA" id="ARBA00023004"/>
    </source>
</evidence>
<dbReference type="Pfam" id="PF12838">
    <property type="entry name" value="Fer4_7"/>
    <property type="match status" value="1"/>
</dbReference>
<dbReference type="InterPro" id="IPR017896">
    <property type="entry name" value="4Fe4S_Fe-S-bd"/>
</dbReference>
<dbReference type="SUPFAM" id="SSF54862">
    <property type="entry name" value="4Fe-4S ferredoxins"/>
    <property type="match status" value="1"/>
</dbReference>